<protein>
    <submittedName>
        <fullName evidence="1">DUF4283 domain protein</fullName>
    </submittedName>
</protein>
<reference evidence="2" key="3">
    <citation type="submission" date="2015-04" db="UniProtKB">
        <authorList>
            <consortium name="EnsemblPlants"/>
        </authorList>
    </citation>
    <scope>IDENTIFICATION</scope>
    <source>
        <strain evidence="2">cv. Jemalong A17</strain>
    </source>
</reference>
<proteinExistence type="predicted"/>
<dbReference type="EnsemblPlants" id="KEH25953">
    <property type="protein sequence ID" value="KEH25953"/>
    <property type="gene ID" value="MTR_6g038330"/>
</dbReference>
<dbReference type="PANTHER" id="PTHR31286">
    <property type="entry name" value="GLYCINE-RICH CELL WALL STRUCTURAL PROTEIN 1.8-LIKE"/>
    <property type="match status" value="1"/>
</dbReference>
<evidence type="ECO:0000313" key="2">
    <source>
        <dbReference type="EnsemblPlants" id="KEH25953"/>
    </source>
</evidence>
<gene>
    <name evidence="1" type="ordered locus">MTR_6g038330</name>
</gene>
<keyword evidence="3" id="KW-1185">Reference proteome</keyword>
<dbReference type="EMBL" id="CM001222">
    <property type="protein sequence ID" value="KEH25953.1"/>
    <property type="molecule type" value="Genomic_DNA"/>
</dbReference>
<name>A0A072UA40_MEDTR</name>
<organism evidence="1 3">
    <name type="scientific">Medicago truncatula</name>
    <name type="common">Barrel medic</name>
    <name type="synonym">Medicago tribuloides</name>
    <dbReference type="NCBI Taxonomy" id="3880"/>
    <lineage>
        <taxon>Eukaryota</taxon>
        <taxon>Viridiplantae</taxon>
        <taxon>Streptophyta</taxon>
        <taxon>Embryophyta</taxon>
        <taxon>Tracheophyta</taxon>
        <taxon>Spermatophyta</taxon>
        <taxon>Magnoliopsida</taxon>
        <taxon>eudicotyledons</taxon>
        <taxon>Gunneridae</taxon>
        <taxon>Pentapetalae</taxon>
        <taxon>rosids</taxon>
        <taxon>fabids</taxon>
        <taxon>Fabales</taxon>
        <taxon>Fabaceae</taxon>
        <taxon>Papilionoideae</taxon>
        <taxon>50 kb inversion clade</taxon>
        <taxon>NPAAA clade</taxon>
        <taxon>Hologalegina</taxon>
        <taxon>IRL clade</taxon>
        <taxon>Trifolieae</taxon>
        <taxon>Medicago</taxon>
    </lineage>
</organism>
<reference evidence="1 3" key="1">
    <citation type="journal article" date="2011" name="Nature">
        <title>The Medicago genome provides insight into the evolution of rhizobial symbioses.</title>
        <authorList>
            <person name="Young N.D."/>
            <person name="Debelle F."/>
            <person name="Oldroyd G.E."/>
            <person name="Geurts R."/>
            <person name="Cannon S.B."/>
            <person name="Udvardi M.K."/>
            <person name="Benedito V.A."/>
            <person name="Mayer K.F."/>
            <person name="Gouzy J."/>
            <person name="Schoof H."/>
            <person name="Van de Peer Y."/>
            <person name="Proost S."/>
            <person name="Cook D.R."/>
            <person name="Meyers B.C."/>
            <person name="Spannagl M."/>
            <person name="Cheung F."/>
            <person name="De Mita S."/>
            <person name="Krishnakumar V."/>
            <person name="Gundlach H."/>
            <person name="Zhou S."/>
            <person name="Mudge J."/>
            <person name="Bharti A.K."/>
            <person name="Murray J.D."/>
            <person name="Naoumkina M.A."/>
            <person name="Rosen B."/>
            <person name="Silverstein K.A."/>
            <person name="Tang H."/>
            <person name="Rombauts S."/>
            <person name="Zhao P.X."/>
            <person name="Zhou P."/>
            <person name="Barbe V."/>
            <person name="Bardou P."/>
            <person name="Bechner M."/>
            <person name="Bellec A."/>
            <person name="Berger A."/>
            <person name="Berges H."/>
            <person name="Bidwell S."/>
            <person name="Bisseling T."/>
            <person name="Choisne N."/>
            <person name="Couloux A."/>
            <person name="Denny R."/>
            <person name="Deshpande S."/>
            <person name="Dai X."/>
            <person name="Doyle J.J."/>
            <person name="Dudez A.M."/>
            <person name="Farmer A.D."/>
            <person name="Fouteau S."/>
            <person name="Franken C."/>
            <person name="Gibelin C."/>
            <person name="Gish J."/>
            <person name="Goldstein S."/>
            <person name="Gonzalez A.J."/>
            <person name="Green P.J."/>
            <person name="Hallab A."/>
            <person name="Hartog M."/>
            <person name="Hua A."/>
            <person name="Humphray S.J."/>
            <person name="Jeong D.H."/>
            <person name="Jing Y."/>
            <person name="Jocker A."/>
            <person name="Kenton S.M."/>
            <person name="Kim D.J."/>
            <person name="Klee K."/>
            <person name="Lai H."/>
            <person name="Lang C."/>
            <person name="Lin S."/>
            <person name="Macmil S.L."/>
            <person name="Magdelenat G."/>
            <person name="Matthews L."/>
            <person name="McCorrison J."/>
            <person name="Monaghan E.L."/>
            <person name="Mun J.H."/>
            <person name="Najar F.Z."/>
            <person name="Nicholson C."/>
            <person name="Noirot C."/>
            <person name="O'Bleness M."/>
            <person name="Paule C.R."/>
            <person name="Poulain J."/>
            <person name="Prion F."/>
            <person name="Qin B."/>
            <person name="Qu C."/>
            <person name="Retzel E.F."/>
            <person name="Riddle C."/>
            <person name="Sallet E."/>
            <person name="Samain S."/>
            <person name="Samson N."/>
            <person name="Sanders I."/>
            <person name="Saurat O."/>
            <person name="Scarpelli C."/>
            <person name="Schiex T."/>
            <person name="Segurens B."/>
            <person name="Severin A.J."/>
            <person name="Sherrier D.J."/>
            <person name="Shi R."/>
            <person name="Sims S."/>
            <person name="Singer S.R."/>
            <person name="Sinharoy S."/>
            <person name="Sterck L."/>
            <person name="Viollet A."/>
            <person name="Wang B.B."/>
            <person name="Wang K."/>
            <person name="Wang M."/>
            <person name="Wang X."/>
            <person name="Warfsmann J."/>
            <person name="Weissenbach J."/>
            <person name="White D.D."/>
            <person name="White J.D."/>
            <person name="Wiley G.B."/>
            <person name="Wincker P."/>
            <person name="Xing Y."/>
            <person name="Yang L."/>
            <person name="Yao Z."/>
            <person name="Ying F."/>
            <person name="Zhai J."/>
            <person name="Zhou L."/>
            <person name="Zuber A."/>
            <person name="Denarie J."/>
            <person name="Dixon R.A."/>
            <person name="May G.D."/>
            <person name="Schwartz D.C."/>
            <person name="Rogers J."/>
            <person name="Quetier F."/>
            <person name="Town C.D."/>
            <person name="Roe B.A."/>
        </authorList>
    </citation>
    <scope>NUCLEOTIDE SEQUENCE [LARGE SCALE GENOMIC DNA]</scope>
    <source>
        <strain evidence="1">A17</strain>
        <strain evidence="2 3">cv. Jemalong A17</strain>
    </source>
</reference>
<sequence length="269" mass="31794">MVTLGKDYYDFHFDSTDDLRKIWAARTVSLEPGLLRFSQWAKDFKYLAQKQTHVSLWIRLVEVPQEYWRERILKEIASAISTAIDIDGPTRNRTFGHYARILVDIDLSKLRSNMSGDRCFVITDLYWAQCLRLSLVRSATTKGQGKAERKVIIDLLRFIHLTLPICVGIECQNIKQGPKRTKVGKSYFAWREEILPGEIFRQARQWRAVIESWKNKTRTLRHGEQKFRQAKYFARRDKRRAVTESWKNRTRTLRHGEQKFRQAKKGGFI</sequence>
<evidence type="ECO:0000313" key="3">
    <source>
        <dbReference type="Proteomes" id="UP000002051"/>
    </source>
</evidence>
<accession>A0A072UA40</accession>
<dbReference type="PANTHER" id="PTHR31286:SF60">
    <property type="entry name" value="PROTEIN, PUTATIVE-RELATED"/>
    <property type="match status" value="1"/>
</dbReference>
<dbReference type="AlphaFoldDB" id="A0A072UA40"/>
<dbReference type="HOGENOM" id="CLU_1035727_0_0_1"/>
<reference evidence="1 3" key="2">
    <citation type="journal article" date="2014" name="BMC Genomics">
        <title>An improved genome release (version Mt4.0) for the model legume Medicago truncatula.</title>
        <authorList>
            <person name="Tang H."/>
            <person name="Krishnakumar V."/>
            <person name="Bidwell S."/>
            <person name="Rosen B."/>
            <person name="Chan A."/>
            <person name="Zhou S."/>
            <person name="Gentzbittel L."/>
            <person name="Childs K.L."/>
            <person name="Yandell M."/>
            <person name="Gundlach H."/>
            <person name="Mayer K.F."/>
            <person name="Schwartz D.C."/>
            <person name="Town C.D."/>
        </authorList>
    </citation>
    <scope>GENOME REANNOTATION</scope>
    <source>
        <strain evidence="1">A17</strain>
        <strain evidence="2 3">cv. Jemalong A17</strain>
    </source>
</reference>
<dbReference type="InterPro" id="IPR040256">
    <property type="entry name" value="At4g02000-like"/>
</dbReference>
<evidence type="ECO:0000313" key="1">
    <source>
        <dbReference type="EMBL" id="KEH25953.1"/>
    </source>
</evidence>
<dbReference type="Proteomes" id="UP000002051">
    <property type="component" value="Chromosome 6"/>
</dbReference>